<dbReference type="EMBL" id="CAJNNW010033646">
    <property type="protein sequence ID" value="CAE8719820.1"/>
    <property type="molecule type" value="Genomic_DNA"/>
</dbReference>
<dbReference type="Proteomes" id="UP000626109">
    <property type="component" value="Unassembled WGS sequence"/>
</dbReference>
<gene>
    <name evidence="1" type="ORF">PGLA2088_LOCUS40905</name>
</gene>
<name>A0A813L7W3_POLGL</name>
<organism evidence="1 2">
    <name type="scientific">Polarella glacialis</name>
    <name type="common">Dinoflagellate</name>
    <dbReference type="NCBI Taxonomy" id="89957"/>
    <lineage>
        <taxon>Eukaryota</taxon>
        <taxon>Sar</taxon>
        <taxon>Alveolata</taxon>
        <taxon>Dinophyceae</taxon>
        <taxon>Suessiales</taxon>
        <taxon>Suessiaceae</taxon>
        <taxon>Polarella</taxon>
    </lineage>
</organism>
<accession>A0A813L7W3</accession>
<proteinExistence type="predicted"/>
<dbReference type="AlphaFoldDB" id="A0A813L7W3"/>
<sequence length="223" mass="24486">MPELQRMLRDEEASVSASTTEAFHASVEVTRSEDVRAEYLLERVSRFFTVDGAADYSLQWFLQEYAKQVEHVKTLSSRKISSDQCTASAGIPGNYSQSIRASQKPCRFFTQGRDALSAVAEALGPWSWVFVGPGPDSVQIVGGGAGSVDEMQACPRDTPEAVMFVLLRMGFGQSRCFIHAMGLKVSAVARGRLGALRPQMEKRMGQYASCSVSLETLREEDLS</sequence>
<evidence type="ECO:0000313" key="2">
    <source>
        <dbReference type="Proteomes" id="UP000626109"/>
    </source>
</evidence>
<protein>
    <submittedName>
        <fullName evidence="1">Uncharacterized protein</fullName>
    </submittedName>
</protein>
<reference evidence="1" key="1">
    <citation type="submission" date="2021-02" db="EMBL/GenBank/DDBJ databases">
        <authorList>
            <person name="Dougan E. K."/>
            <person name="Rhodes N."/>
            <person name="Thang M."/>
            <person name="Chan C."/>
        </authorList>
    </citation>
    <scope>NUCLEOTIDE SEQUENCE</scope>
</reference>
<evidence type="ECO:0000313" key="1">
    <source>
        <dbReference type="EMBL" id="CAE8719820.1"/>
    </source>
</evidence>
<comment type="caution">
    <text evidence="1">The sequence shown here is derived from an EMBL/GenBank/DDBJ whole genome shotgun (WGS) entry which is preliminary data.</text>
</comment>